<dbReference type="GeneID" id="54575255"/>
<gene>
    <name evidence="2" type="ORF">BU26DRAFT_311596</name>
</gene>
<dbReference type="Proteomes" id="UP000800094">
    <property type="component" value="Unassembled WGS sequence"/>
</dbReference>
<feature type="compositionally biased region" description="Basic and acidic residues" evidence="1">
    <location>
        <begin position="1"/>
        <end position="10"/>
    </location>
</feature>
<proteinExistence type="predicted"/>
<name>A0A6A6IGB4_9PLEO</name>
<feature type="region of interest" description="Disordered" evidence="1">
    <location>
        <begin position="1"/>
        <end position="27"/>
    </location>
</feature>
<dbReference type="AlphaFoldDB" id="A0A6A6IGB4"/>
<protein>
    <submittedName>
        <fullName evidence="2">Uncharacterized protein</fullName>
    </submittedName>
</protein>
<reference evidence="2" key="1">
    <citation type="journal article" date="2020" name="Stud. Mycol.">
        <title>101 Dothideomycetes genomes: a test case for predicting lifestyles and emergence of pathogens.</title>
        <authorList>
            <person name="Haridas S."/>
            <person name="Albert R."/>
            <person name="Binder M."/>
            <person name="Bloem J."/>
            <person name="Labutti K."/>
            <person name="Salamov A."/>
            <person name="Andreopoulos B."/>
            <person name="Baker S."/>
            <person name="Barry K."/>
            <person name="Bills G."/>
            <person name="Bluhm B."/>
            <person name="Cannon C."/>
            <person name="Castanera R."/>
            <person name="Culley D."/>
            <person name="Daum C."/>
            <person name="Ezra D."/>
            <person name="Gonzalez J."/>
            <person name="Henrissat B."/>
            <person name="Kuo A."/>
            <person name="Liang C."/>
            <person name="Lipzen A."/>
            <person name="Lutzoni F."/>
            <person name="Magnuson J."/>
            <person name="Mondo S."/>
            <person name="Nolan M."/>
            <person name="Ohm R."/>
            <person name="Pangilinan J."/>
            <person name="Park H.-J."/>
            <person name="Ramirez L."/>
            <person name="Alfaro M."/>
            <person name="Sun H."/>
            <person name="Tritt A."/>
            <person name="Yoshinaga Y."/>
            <person name="Zwiers L.-H."/>
            <person name="Turgeon B."/>
            <person name="Goodwin S."/>
            <person name="Spatafora J."/>
            <person name="Crous P."/>
            <person name="Grigoriev I."/>
        </authorList>
    </citation>
    <scope>NUCLEOTIDE SEQUENCE</scope>
    <source>
        <strain evidence="2">CBS 122368</strain>
    </source>
</reference>
<dbReference type="RefSeq" id="XP_033684082.1">
    <property type="nucleotide sequence ID" value="XM_033821925.1"/>
</dbReference>
<evidence type="ECO:0000256" key="1">
    <source>
        <dbReference type="SAM" id="MobiDB-lite"/>
    </source>
</evidence>
<organism evidence="2 3">
    <name type="scientific">Trematosphaeria pertusa</name>
    <dbReference type="NCBI Taxonomy" id="390896"/>
    <lineage>
        <taxon>Eukaryota</taxon>
        <taxon>Fungi</taxon>
        <taxon>Dikarya</taxon>
        <taxon>Ascomycota</taxon>
        <taxon>Pezizomycotina</taxon>
        <taxon>Dothideomycetes</taxon>
        <taxon>Pleosporomycetidae</taxon>
        <taxon>Pleosporales</taxon>
        <taxon>Massarineae</taxon>
        <taxon>Trematosphaeriaceae</taxon>
        <taxon>Trematosphaeria</taxon>
    </lineage>
</organism>
<sequence length="153" mass="16653">MRALRRRDPAENMGPPAPSADDASSARWLSGRRTTALTLDVAGGEGRRTENSRCCRSPLDAGLLREQASADGHGIQQGVNFMCLFNLGNARCSRIPRCRSNRLGVRVSNDHVLYPHLRCLRRCGCRIILDKATKPTPYCPTAASSMVGISSVT</sequence>
<evidence type="ECO:0000313" key="2">
    <source>
        <dbReference type="EMBL" id="KAF2249078.1"/>
    </source>
</evidence>
<dbReference type="EMBL" id="ML987195">
    <property type="protein sequence ID" value="KAF2249078.1"/>
    <property type="molecule type" value="Genomic_DNA"/>
</dbReference>
<keyword evidence="3" id="KW-1185">Reference proteome</keyword>
<accession>A0A6A6IGB4</accession>
<evidence type="ECO:0000313" key="3">
    <source>
        <dbReference type="Proteomes" id="UP000800094"/>
    </source>
</evidence>